<dbReference type="Proteomes" id="UP000192247">
    <property type="component" value="Unassembled WGS sequence"/>
</dbReference>
<dbReference type="GO" id="GO:0006887">
    <property type="term" value="P:exocytosis"/>
    <property type="evidence" value="ECO:0007669"/>
    <property type="project" value="UniProtKB-KW"/>
</dbReference>
<dbReference type="PROSITE" id="PS50297">
    <property type="entry name" value="ANK_REP_REGION"/>
    <property type="match status" value="3"/>
</dbReference>
<dbReference type="GO" id="GO:0044218">
    <property type="term" value="C:other organism cell membrane"/>
    <property type="evidence" value="ECO:0007669"/>
    <property type="project" value="UniProtKB-KW"/>
</dbReference>
<dbReference type="Gene3D" id="1.25.40.20">
    <property type="entry name" value="Ankyrin repeat-containing domain"/>
    <property type="match status" value="1"/>
</dbReference>
<keyword evidence="5" id="KW-0528">Neurotoxin</keyword>
<dbReference type="GO" id="GO:0031436">
    <property type="term" value="C:BRCA1-BARD1 complex"/>
    <property type="evidence" value="ECO:0007669"/>
    <property type="project" value="TreeGrafter"/>
</dbReference>
<proteinExistence type="predicted"/>
<keyword evidence="3" id="KW-1052">Target cell membrane</keyword>
<evidence type="ECO:0000256" key="4">
    <source>
        <dbReference type="ARBA" id="ARBA00022737"/>
    </source>
</evidence>
<evidence type="ECO:0000256" key="5">
    <source>
        <dbReference type="ARBA" id="ARBA00023028"/>
    </source>
</evidence>
<dbReference type="EMBL" id="MNPL01026465">
    <property type="protein sequence ID" value="OQR67978.1"/>
    <property type="molecule type" value="Genomic_DNA"/>
</dbReference>
<dbReference type="InParanoid" id="A0A1V9X3J3"/>
<dbReference type="GO" id="GO:0070531">
    <property type="term" value="C:BRCA1-A complex"/>
    <property type="evidence" value="ECO:0007669"/>
    <property type="project" value="TreeGrafter"/>
</dbReference>
<keyword evidence="6 8" id="KW-0040">ANK repeat</keyword>
<keyword evidence="4" id="KW-0677">Repeat</keyword>
<keyword evidence="2" id="KW-0268">Exocytosis</keyword>
<dbReference type="OrthoDB" id="19174at2759"/>
<dbReference type="FunCoup" id="A0A1V9X3J3">
    <property type="interactions" value="343"/>
</dbReference>
<dbReference type="SMART" id="SM00248">
    <property type="entry name" value="ANK"/>
    <property type="match status" value="3"/>
</dbReference>
<evidence type="ECO:0000256" key="2">
    <source>
        <dbReference type="ARBA" id="ARBA00022483"/>
    </source>
</evidence>
<sequence length="209" mass="22517">MACAEPSSSDTTMDQAMKDDDVQQPENKNVTETRGGKDNALGEQALIAAENNDLQLLRKLIADDPSLVNARDSDLYTPLHRACYNGHLLIVKFLLDNGADINASTVDGWKPLHCASKWNKCECALALVAAGADVNATTNGGQTPLHLAASKQNAHDTVEFLLWQSSIDPNKTNAAGDTPKDLALRSGELSDLFEMVEPSVNCLYPPDEP</sequence>
<name>A0A1V9X3J3_9ACAR</name>
<accession>A0A1V9X3J3</accession>
<dbReference type="GO" id="GO:0004842">
    <property type="term" value="F:ubiquitin-protein transferase activity"/>
    <property type="evidence" value="ECO:0007669"/>
    <property type="project" value="TreeGrafter"/>
</dbReference>
<comment type="caution">
    <text evidence="10">The sequence shown here is derived from an EMBL/GenBank/DDBJ whole genome shotgun (WGS) entry which is preliminary data.</text>
</comment>
<keyword evidence="7" id="KW-1053">Target membrane</keyword>
<dbReference type="AlphaFoldDB" id="A0A1V9X3J3"/>
<comment type="subcellular location">
    <subcellularLocation>
        <location evidence="1">Target cell membrane</location>
    </subcellularLocation>
</comment>
<feature type="repeat" description="ANK" evidence="8">
    <location>
        <begin position="74"/>
        <end position="106"/>
    </location>
</feature>
<keyword evidence="7" id="KW-0472">Membrane</keyword>
<feature type="repeat" description="ANK" evidence="8">
    <location>
        <begin position="140"/>
        <end position="162"/>
    </location>
</feature>
<reference evidence="10 11" key="1">
    <citation type="journal article" date="2017" name="Gigascience">
        <title>Draft genome of the honey bee ectoparasitic mite, Tropilaelaps mercedesae, is shaped by the parasitic life history.</title>
        <authorList>
            <person name="Dong X."/>
            <person name="Armstrong S.D."/>
            <person name="Xia D."/>
            <person name="Makepeace B.L."/>
            <person name="Darby A.C."/>
            <person name="Kadowaki T."/>
        </authorList>
    </citation>
    <scope>NUCLEOTIDE SEQUENCE [LARGE SCALE GENOMIC DNA]</scope>
    <source>
        <strain evidence="10">Wuxi-XJTLU</strain>
    </source>
</reference>
<evidence type="ECO:0000256" key="3">
    <source>
        <dbReference type="ARBA" id="ARBA00022537"/>
    </source>
</evidence>
<dbReference type="PROSITE" id="PS50088">
    <property type="entry name" value="ANK_REPEAT"/>
    <property type="match status" value="3"/>
</dbReference>
<evidence type="ECO:0000313" key="10">
    <source>
        <dbReference type="EMBL" id="OQR67978.1"/>
    </source>
</evidence>
<dbReference type="GO" id="GO:0044231">
    <property type="term" value="C:host cell presynaptic membrane"/>
    <property type="evidence" value="ECO:0007669"/>
    <property type="project" value="UniProtKB-KW"/>
</dbReference>
<dbReference type="Pfam" id="PF12796">
    <property type="entry name" value="Ank_2"/>
    <property type="match status" value="1"/>
</dbReference>
<evidence type="ECO:0000256" key="7">
    <source>
        <dbReference type="ARBA" id="ARBA00023298"/>
    </source>
</evidence>
<evidence type="ECO:0000256" key="9">
    <source>
        <dbReference type="SAM" id="MobiDB-lite"/>
    </source>
</evidence>
<dbReference type="Pfam" id="PF00023">
    <property type="entry name" value="Ank"/>
    <property type="match status" value="1"/>
</dbReference>
<keyword evidence="11" id="KW-1185">Reference proteome</keyword>
<evidence type="ECO:0000256" key="8">
    <source>
        <dbReference type="PROSITE-ProRule" id="PRU00023"/>
    </source>
</evidence>
<protein>
    <submittedName>
        <fullName evidence="10">Ankyrin repeat domain-containing protein 49-like</fullName>
    </submittedName>
</protein>
<dbReference type="PANTHER" id="PTHR24171:SF8">
    <property type="entry name" value="BRCA1-ASSOCIATED RING DOMAIN PROTEIN 1"/>
    <property type="match status" value="1"/>
</dbReference>
<dbReference type="PANTHER" id="PTHR24171">
    <property type="entry name" value="ANKYRIN REPEAT DOMAIN-CONTAINING PROTEIN 39-RELATED"/>
    <property type="match status" value="1"/>
</dbReference>
<feature type="region of interest" description="Disordered" evidence="9">
    <location>
        <begin position="1"/>
        <end position="37"/>
    </location>
</feature>
<dbReference type="InterPro" id="IPR002110">
    <property type="entry name" value="Ankyrin_rpt"/>
</dbReference>
<gene>
    <name evidence="10" type="ORF">BIW11_13196</name>
</gene>
<evidence type="ECO:0000256" key="6">
    <source>
        <dbReference type="ARBA" id="ARBA00023043"/>
    </source>
</evidence>
<dbReference type="STRING" id="418985.A0A1V9X3J3"/>
<evidence type="ECO:0000313" key="11">
    <source>
        <dbReference type="Proteomes" id="UP000192247"/>
    </source>
</evidence>
<organism evidence="10 11">
    <name type="scientific">Tropilaelaps mercedesae</name>
    <dbReference type="NCBI Taxonomy" id="418985"/>
    <lineage>
        <taxon>Eukaryota</taxon>
        <taxon>Metazoa</taxon>
        <taxon>Ecdysozoa</taxon>
        <taxon>Arthropoda</taxon>
        <taxon>Chelicerata</taxon>
        <taxon>Arachnida</taxon>
        <taxon>Acari</taxon>
        <taxon>Parasitiformes</taxon>
        <taxon>Mesostigmata</taxon>
        <taxon>Gamasina</taxon>
        <taxon>Dermanyssoidea</taxon>
        <taxon>Laelapidae</taxon>
        <taxon>Tropilaelaps</taxon>
    </lineage>
</organism>
<feature type="repeat" description="ANK" evidence="8">
    <location>
        <begin position="107"/>
        <end position="139"/>
    </location>
</feature>
<feature type="compositionally biased region" description="Polar residues" evidence="9">
    <location>
        <begin position="1"/>
        <end position="14"/>
    </location>
</feature>
<dbReference type="InterPro" id="IPR036770">
    <property type="entry name" value="Ankyrin_rpt-contain_sf"/>
</dbReference>
<dbReference type="GO" id="GO:0085020">
    <property type="term" value="P:protein K6-linked ubiquitination"/>
    <property type="evidence" value="ECO:0007669"/>
    <property type="project" value="TreeGrafter"/>
</dbReference>
<dbReference type="SUPFAM" id="SSF48403">
    <property type="entry name" value="Ankyrin repeat"/>
    <property type="match status" value="1"/>
</dbReference>
<evidence type="ECO:0000256" key="1">
    <source>
        <dbReference type="ARBA" id="ARBA00004175"/>
    </source>
</evidence>
<keyword evidence="5" id="KW-0800">Toxin</keyword>
<keyword evidence="5" id="KW-0638">Presynaptic neurotoxin</keyword>